<evidence type="ECO:0000313" key="1">
    <source>
        <dbReference type="EMBL" id="MFC7337282.1"/>
    </source>
</evidence>
<organism evidence="1 2">
    <name type="scientific">Haloferula chungangensis</name>
    <dbReference type="NCBI Taxonomy" id="1048331"/>
    <lineage>
        <taxon>Bacteria</taxon>
        <taxon>Pseudomonadati</taxon>
        <taxon>Verrucomicrobiota</taxon>
        <taxon>Verrucomicrobiia</taxon>
        <taxon>Verrucomicrobiales</taxon>
        <taxon>Verrucomicrobiaceae</taxon>
        <taxon>Haloferula</taxon>
    </lineage>
</organism>
<comment type="caution">
    <text evidence="1">The sequence shown here is derived from an EMBL/GenBank/DDBJ whole genome shotgun (WGS) entry which is preliminary data.</text>
</comment>
<gene>
    <name evidence="1" type="ORF">ACFQY0_08860</name>
</gene>
<name>A0ABW2L4P2_9BACT</name>
<reference evidence="2" key="1">
    <citation type="journal article" date="2019" name="Int. J. Syst. Evol. Microbiol.">
        <title>The Global Catalogue of Microorganisms (GCM) 10K type strain sequencing project: providing services to taxonomists for standard genome sequencing and annotation.</title>
        <authorList>
            <consortium name="The Broad Institute Genomics Platform"/>
            <consortium name="The Broad Institute Genome Sequencing Center for Infectious Disease"/>
            <person name="Wu L."/>
            <person name="Ma J."/>
        </authorList>
    </citation>
    <scope>NUCLEOTIDE SEQUENCE [LARGE SCALE GENOMIC DNA]</scope>
    <source>
        <strain evidence="2">CGMCC 4.1467</strain>
    </source>
</reference>
<accession>A0ABW2L4P2</accession>
<evidence type="ECO:0000313" key="2">
    <source>
        <dbReference type="Proteomes" id="UP001596472"/>
    </source>
</evidence>
<keyword evidence="2" id="KW-1185">Reference proteome</keyword>
<proteinExistence type="predicted"/>
<sequence length="173" mass="19734">MAEEPGKVAKSERTLEDYSAWYGKSQRTIKRWRQMGVQKRDLCPLDDPAALVGWWLRHQRQRVPVGILRAAKLAGQSLLNRFTLERFEGDGPPTSQNVLGWLEERSVSWSISGDEEKGLGVEMQLGSRRCHISNIEPDDVRVMLVRATQIFAGESADEKYTVNPNLWKPQTQN</sequence>
<dbReference type="Proteomes" id="UP001596472">
    <property type="component" value="Unassembled WGS sequence"/>
</dbReference>
<dbReference type="EMBL" id="JBHTBS010000003">
    <property type="protein sequence ID" value="MFC7337282.1"/>
    <property type="molecule type" value="Genomic_DNA"/>
</dbReference>
<protein>
    <submittedName>
        <fullName evidence="1">Uncharacterized protein</fullName>
    </submittedName>
</protein>